<gene>
    <name evidence="7" type="ORF">WS70_01265</name>
</gene>
<dbReference type="KEGG" id="buu:WS70_01265"/>
<accession>A0A1B4FAG2</accession>
<dbReference type="RefSeq" id="WP_059471437.1">
    <property type="nucleotide sequence ID" value="NZ_CP013386.1"/>
</dbReference>
<dbReference type="SUPFAM" id="SSF56322">
    <property type="entry name" value="ADC synthase"/>
    <property type="match status" value="1"/>
</dbReference>
<comment type="similarity">
    <text evidence="2">Belongs to the isochorismate synthase family.</text>
</comment>
<dbReference type="EMBL" id="CP013386">
    <property type="protein sequence ID" value="AOJ00615.1"/>
    <property type="molecule type" value="Genomic_DNA"/>
</dbReference>
<dbReference type="Gene3D" id="3.60.120.10">
    <property type="entry name" value="Anthranilate synthase"/>
    <property type="match status" value="1"/>
</dbReference>
<evidence type="ECO:0000256" key="2">
    <source>
        <dbReference type="ARBA" id="ARBA00005297"/>
    </source>
</evidence>
<dbReference type="Pfam" id="PF00425">
    <property type="entry name" value="Chorismate_bind"/>
    <property type="match status" value="1"/>
</dbReference>
<evidence type="ECO:0000256" key="3">
    <source>
        <dbReference type="ARBA" id="ARBA00012824"/>
    </source>
</evidence>
<dbReference type="AlphaFoldDB" id="A0A1B4FAG2"/>
<evidence type="ECO:0000259" key="6">
    <source>
        <dbReference type="Pfam" id="PF00425"/>
    </source>
</evidence>
<feature type="domain" description="Chorismate-utilising enzyme C-terminal" evidence="6">
    <location>
        <begin position="120"/>
        <end position="371"/>
    </location>
</feature>
<proteinExistence type="inferred from homology"/>
<dbReference type="InterPro" id="IPR005801">
    <property type="entry name" value="ADC_synthase"/>
</dbReference>
<comment type="catalytic activity">
    <reaction evidence="1">
        <text>chorismate = isochorismate</text>
        <dbReference type="Rhea" id="RHEA:18985"/>
        <dbReference type="ChEBI" id="CHEBI:29748"/>
        <dbReference type="ChEBI" id="CHEBI:29780"/>
        <dbReference type="EC" id="5.4.4.2"/>
    </reaction>
</comment>
<dbReference type="GO" id="GO:0008909">
    <property type="term" value="F:isochorismate synthase activity"/>
    <property type="evidence" value="ECO:0007669"/>
    <property type="project" value="UniProtKB-EC"/>
</dbReference>
<dbReference type="InterPro" id="IPR004561">
    <property type="entry name" value="IsoChor_synthase"/>
</dbReference>
<dbReference type="PANTHER" id="PTHR42839">
    <property type="entry name" value="ISOCHORISMATE SYNTHASE ENTC"/>
    <property type="match status" value="1"/>
</dbReference>
<keyword evidence="8" id="KW-1185">Reference proteome</keyword>
<sequence>MNALPKPESLSVIQNMLDAYEPDAALFFATPSHTLLAQDIVERVPHADEPLGARVQRALAQAREQGHDDAAVVGAVPFDVERPAALSVVRAMLRGGPLADVQAPPPAAHRYDTRATPSGDDYAAAVAQAVASIRAGHLDKVVLARTLELTGTQPVDVRALIERLAARNPHGYTFSVDVGDGRTLLGASPELLVSRFQGVMRANPLAGSAPRSSDPVEDRRRAEALLASAKDLDEHRVVVDAVKESLAPFCKKLVVPARPSLVHTQTMWHLSTEVTGETSADALALALALHPTPAVCGHPRSDAREAILRAEPFDRGFYAGTLGWVDARGDGEWIVTIRCAEARGDTLRLFAGAGIVGDSRPEAELAETAAKFRTMLDAMGVDRTAATDATDTTDAASGIVA</sequence>
<evidence type="ECO:0000313" key="8">
    <source>
        <dbReference type="Proteomes" id="UP000062519"/>
    </source>
</evidence>
<dbReference type="EC" id="5.4.4.2" evidence="3"/>
<name>A0A1B4FAG2_9BURK</name>
<evidence type="ECO:0000256" key="5">
    <source>
        <dbReference type="ARBA" id="ARBA00041564"/>
    </source>
</evidence>
<evidence type="ECO:0000313" key="7">
    <source>
        <dbReference type="EMBL" id="AOJ00615.1"/>
    </source>
</evidence>
<dbReference type="GO" id="GO:0009697">
    <property type="term" value="P:salicylic acid biosynthetic process"/>
    <property type="evidence" value="ECO:0007669"/>
    <property type="project" value="TreeGrafter"/>
</dbReference>
<keyword evidence="4" id="KW-0413">Isomerase</keyword>
<reference evidence="7 8" key="1">
    <citation type="submission" date="2015-12" db="EMBL/GenBank/DDBJ databases">
        <title>Diversity of Burkholderia near neighbor genomes.</title>
        <authorList>
            <person name="Sahl J."/>
            <person name="Wagner D."/>
            <person name="Keim P."/>
        </authorList>
    </citation>
    <scope>NUCLEOTIDE SEQUENCE [LARGE SCALE GENOMIC DNA]</scope>
    <source>
        <strain evidence="7 8">BDU6</strain>
    </source>
</reference>
<evidence type="ECO:0000256" key="4">
    <source>
        <dbReference type="ARBA" id="ARBA00023235"/>
    </source>
</evidence>
<protein>
    <recommendedName>
        <fullName evidence="3">isochorismate synthase</fullName>
        <ecNumber evidence="3">5.4.4.2</ecNumber>
    </recommendedName>
    <alternativeName>
        <fullName evidence="5">Isochorismate mutase</fullName>
    </alternativeName>
</protein>
<evidence type="ECO:0000256" key="1">
    <source>
        <dbReference type="ARBA" id="ARBA00000799"/>
    </source>
</evidence>
<dbReference type="InterPro" id="IPR015890">
    <property type="entry name" value="Chorismate_C"/>
</dbReference>
<dbReference type="NCBIfam" id="TIGR00543">
    <property type="entry name" value="isochor_syn"/>
    <property type="match status" value="1"/>
</dbReference>
<dbReference type="PANTHER" id="PTHR42839:SF2">
    <property type="entry name" value="ISOCHORISMATE SYNTHASE ENTC"/>
    <property type="match status" value="1"/>
</dbReference>
<dbReference type="Proteomes" id="UP000062519">
    <property type="component" value="Chromosome 1"/>
</dbReference>
<organism evidence="7 8">
    <name type="scientific">Burkholderia mayonis</name>
    <dbReference type="NCBI Taxonomy" id="1385591"/>
    <lineage>
        <taxon>Bacteria</taxon>
        <taxon>Pseudomonadati</taxon>
        <taxon>Pseudomonadota</taxon>
        <taxon>Betaproteobacteria</taxon>
        <taxon>Burkholderiales</taxon>
        <taxon>Burkholderiaceae</taxon>
        <taxon>Burkholderia</taxon>
        <taxon>pseudomallei group</taxon>
    </lineage>
</organism>